<keyword evidence="7" id="KW-0694">RNA-binding</keyword>
<dbReference type="EMBL" id="VRMN01000001">
    <property type="protein sequence ID" value="KAA8499159.1"/>
    <property type="molecule type" value="Genomic_DNA"/>
</dbReference>
<dbReference type="InterPro" id="IPR007504">
    <property type="entry name" value="H/ACA_rnp_Gar1/Naf1"/>
</dbReference>
<evidence type="ECO:0000256" key="4">
    <source>
        <dbReference type="ARBA" id="ARBA00022517"/>
    </source>
</evidence>
<keyword evidence="11" id="KW-1185">Reference proteome</keyword>
<comment type="similarity">
    <text evidence="2">Belongs to the NAF1 family.</text>
</comment>
<dbReference type="GO" id="GO:0005634">
    <property type="term" value="C:nucleus"/>
    <property type="evidence" value="ECO:0007669"/>
    <property type="project" value="UniProtKB-SubCell"/>
</dbReference>
<evidence type="ECO:0000256" key="3">
    <source>
        <dbReference type="ARBA" id="ARBA00021438"/>
    </source>
</evidence>
<dbReference type="GO" id="GO:0005732">
    <property type="term" value="C:sno(s)RNA-containing ribonucleoprotein complex"/>
    <property type="evidence" value="ECO:0007669"/>
    <property type="project" value="InterPro"/>
</dbReference>
<dbReference type="PANTHER" id="PTHR31633:SF1">
    <property type="entry name" value="H_ACA RIBONUCLEOPROTEIN COMPLEX NON-CORE SUBUNIT NAF1"/>
    <property type="match status" value="1"/>
</dbReference>
<keyword evidence="6" id="KW-0597">Phosphoprotein</keyword>
<dbReference type="GO" id="GO:0000493">
    <property type="term" value="P:box H/ACA snoRNP assembly"/>
    <property type="evidence" value="ECO:0007669"/>
    <property type="project" value="InterPro"/>
</dbReference>
<proteinExistence type="inferred from homology"/>
<dbReference type="Gene3D" id="2.40.10.230">
    <property type="entry name" value="Probable tRNA pseudouridine synthase domain"/>
    <property type="match status" value="1"/>
</dbReference>
<feature type="region of interest" description="Disordered" evidence="9">
    <location>
        <begin position="1"/>
        <end position="202"/>
    </location>
</feature>
<dbReference type="SUPFAM" id="SSF50447">
    <property type="entry name" value="Translation proteins"/>
    <property type="match status" value="1"/>
</dbReference>
<dbReference type="OrthoDB" id="6011at2759"/>
<accession>A0A5J4Z561</accession>
<organism evidence="10 11">
    <name type="scientific">Porphyridium purpureum</name>
    <name type="common">Red alga</name>
    <name type="synonym">Porphyridium cruentum</name>
    <dbReference type="NCBI Taxonomy" id="35688"/>
    <lineage>
        <taxon>Eukaryota</taxon>
        <taxon>Rhodophyta</taxon>
        <taxon>Bangiophyceae</taxon>
        <taxon>Porphyridiales</taxon>
        <taxon>Porphyridiaceae</taxon>
        <taxon>Porphyridium</taxon>
    </lineage>
</organism>
<feature type="compositionally biased region" description="Acidic residues" evidence="9">
    <location>
        <begin position="114"/>
        <end position="147"/>
    </location>
</feature>
<evidence type="ECO:0000256" key="6">
    <source>
        <dbReference type="ARBA" id="ARBA00022553"/>
    </source>
</evidence>
<dbReference type="Pfam" id="PF04410">
    <property type="entry name" value="Gar1"/>
    <property type="match status" value="1"/>
</dbReference>
<reference evidence="11" key="1">
    <citation type="journal article" date="2019" name="Nat. Commun.">
        <title>Expansion of phycobilisome linker gene families in mesophilic red algae.</title>
        <authorList>
            <person name="Lee J."/>
            <person name="Kim D."/>
            <person name="Bhattacharya D."/>
            <person name="Yoon H.S."/>
        </authorList>
    </citation>
    <scope>NUCLEOTIDE SEQUENCE [LARGE SCALE GENOMIC DNA]</scope>
    <source>
        <strain evidence="11">CCMP 1328</strain>
    </source>
</reference>
<dbReference type="GO" id="GO:0001522">
    <property type="term" value="P:pseudouridine synthesis"/>
    <property type="evidence" value="ECO:0007669"/>
    <property type="project" value="InterPro"/>
</dbReference>
<feature type="compositionally biased region" description="Gly residues" evidence="9">
    <location>
        <begin position="378"/>
        <end position="395"/>
    </location>
</feature>
<evidence type="ECO:0000256" key="2">
    <source>
        <dbReference type="ARBA" id="ARBA00009801"/>
    </source>
</evidence>
<keyword evidence="5" id="KW-0698">rRNA processing</keyword>
<evidence type="ECO:0000256" key="9">
    <source>
        <dbReference type="SAM" id="MobiDB-lite"/>
    </source>
</evidence>
<dbReference type="GO" id="GO:0006364">
    <property type="term" value="P:rRNA processing"/>
    <property type="evidence" value="ECO:0007669"/>
    <property type="project" value="UniProtKB-KW"/>
</dbReference>
<evidence type="ECO:0000256" key="5">
    <source>
        <dbReference type="ARBA" id="ARBA00022552"/>
    </source>
</evidence>
<dbReference type="PANTHER" id="PTHR31633">
    <property type="entry name" value="H/ACA RIBONUCLEOPROTEIN COMPLEX NON-CORE SUBUNIT NAF1"/>
    <property type="match status" value="1"/>
</dbReference>
<evidence type="ECO:0000256" key="1">
    <source>
        <dbReference type="ARBA" id="ARBA00004123"/>
    </source>
</evidence>
<dbReference type="GO" id="GO:0003723">
    <property type="term" value="F:RNA binding"/>
    <property type="evidence" value="ECO:0007669"/>
    <property type="project" value="UniProtKB-KW"/>
</dbReference>
<comment type="caution">
    <text evidence="10">The sequence shown here is derived from an EMBL/GenBank/DDBJ whole genome shotgun (WGS) entry which is preliminary data.</text>
</comment>
<dbReference type="InterPro" id="IPR040309">
    <property type="entry name" value="Naf1"/>
</dbReference>
<feature type="region of interest" description="Disordered" evidence="9">
    <location>
        <begin position="556"/>
        <end position="625"/>
    </location>
</feature>
<dbReference type="Proteomes" id="UP000324585">
    <property type="component" value="Unassembled WGS sequence"/>
</dbReference>
<name>A0A5J4Z561_PORPP</name>
<feature type="compositionally biased region" description="Polar residues" evidence="9">
    <location>
        <begin position="397"/>
        <end position="413"/>
    </location>
</feature>
<protein>
    <recommendedName>
        <fullName evidence="3">H/ACA ribonucleoprotein complex non-core subunit NAF1</fullName>
    </recommendedName>
</protein>
<keyword evidence="10" id="KW-0687">Ribonucleoprotein</keyword>
<keyword evidence="4" id="KW-0690">Ribosome biogenesis</keyword>
<dbReference type="InterPro" id="IPR009000">
    <property type="entry name" value="Transl_B-barrel_sf"/>
</dbReference>
<dbReference type="AlphaFoldDB" id="A0A5J4Z561"/>
<comment type="subcellular location">
    <subcellularLocation>
        <location evidence="1">Nucleus</location>
    </subcellularLocation>
</comment>
<evidence type="ECO:0000256" key="8">
    <source>
        <dbReference type="ARBA" id="ARBA00023242"/>
    </source>
</evidence>
<feature type="compositionally biased region" description="Basic and acidic residues" evidence="9">
    <location>
        <begin position="95"/>
        <end position="113"/>
    </location>
</feature>
<evidence type="ECO:0000313" key="11">
    <source>
        <dbReference type="Proteomes" id="UP000324585"/>
    </source>
</evidence>
<gene>
    <name evidence="10" type="ORF">FVE85_6744</name>
</gene>
<feature type="compositionally biased region" description="Polar residues" evidence="9">
    <location>
        <begin position="602"/>
        <end position="615"/>
    </location>
</feature>
<feature type="compositionally biased region" description="Acidic residues" evidence="9">
    <location>
        <begin position="177"/>
        <end position="188"/>
    </location>
</feature>
<sequence length="625" mass="65996">MEEDCPAPVVETNDIASAHSPAAPMETLPTATGDGSHAGIAELALEPTDNTAGVLPPPHAESVSLDGRNTVASAGNEALADANYAADEQAPGEQGQRKSDENCANHEDVNDHQDVEDDDRDDDTDDDDDGGGKEEDDDVASGSDSDENSSSSASSEDDGLVEEIRAALLRSPGQDGGGDDEDADDDDLERSHGGKARGVQSKNELDLGSLPIDTDLAKAEEYLKQPDAQIMLCGTVKSILTSDKLLVIESCTPMAGEAPPRVLDTESVLCTEGRVAIGKVFETFGPVARPYYSLRFASAEQIQKKGVAVGCAVYLVPELSRFVLPDSIRTRGCDASNFYDEEIDAEQLEFSDDEAESAALRTKKNRKRDDAGGDTRARGGGGGGGDLRGRAGGNRGTQRSRGYSRPTHSGQGMTSAPPVPPPQSSTPVYGGNHNPGHLGGQAEASRLSVVGQNVTQQTLYGAGYSVPGHGFSAQPMYGNSFAGAGGTNSGQFHHPFMYLQQVQQTNMQPLQQGQQYTYQNASYGPQGPVHQPAMSGHYEFPYPQAHPHMYGQHASGAPPMAFFPGQSGRAEPGGSVPAGEIRGYMMQPPTLQGVGPVPPTVESRNYTSEGNNRQDPSAGYPYNRQ</sequence>
<dbReference type="InterPro" id="IPR038664">
    <property type="entry name" value="Gar1/Naf1_Cbf5-bd_sf"/>
</dbReference>
<evidence type="ECO:0000256" key="7">
    <source>
        <dbReference type="ARBA" id="ARBA00022884"/>
    </source>
</evidence>
<keyword evidence="8" id="KW-0539">Nucleus</keyword>
<feature type="region of interest" description="Disordered" evidence="9">
    <location>
        <begin position="349"/>
        <end position="441"/>
    </location>
</feature>
<feature type="compositionally biased region" description="Basic and acidic residues" evidence="9">
    <location>
        <begin position="367"/>
        <end position="377"/>
    </location>
</feature>
<evidence type="ECO:0000313" key="10">
    <source>
        <dbReference type="EMBL" id="KAA8499159.1"/>
    </source>
</evidence>